<protein>
    <recommendedName>
        <fullName evidence="3">HTH tetR-type domain-containing protein</fullName>
    </recommendedName>
</protein>
<dbReference type="InterPro" id="IPR001647">
    <property type="entry name" value="HTH_TetR"/>
</dbReference>
<evidence type="ECO:0000313" key="5">
    <source>
        <dbReference type="Proteomes" id="UP000320776"/>
    </source>
</evidence>
<sequence length="219" mass="25841">MTNQEIKKQYIQTAFEITGQEGEKSVSIRRLAKEIGCNSAILYRCFQDMDELFLYVGFKFLKDYLHDVASLLDQSYDSIELYFKTWECFIEHSFQNPTIFNGLFFGKYPAKIDYISKDYYSMFPEEVVQFNDELKPIFVSGTLAGRNYMMLQRCVAEKIIDDKDTALLSNLIVQMYKGYLKDFLDRRKIFDNPQDREDMKNELLGSYRTIVNRFLAGNF</sequence>
<dbReference type="Proteomes" id="UP000320776">
    <property type="component" value="Chromosome"/>
</dbReference>
<reference evidence="4 5" key="1">
    <citation type="submission" date="2019-02" db="EMBL/GenBank/DDBJ databases">
        <title>Closed genome of Sporomusa termitida DSM 4440.</title>
        <authorList>
            <person name="Poehlein A."/>
            <person name="Daniel R."/>
        </authorList>
    </citation>
    <scope>NUCLEOTIDE SEQUENCE [LARGE SCALE GENOMIC DNA]</scope>
    <source>
        <strain evidence="4 5">DSM 4440</strain>
    </source>
</reference>
<dbReference type="Pfam" id="PF00440">
    <property type="entry name" value="TetR_N"/>
    <property type="match status" value="1"/>
</dbReference>
<keyword evidence="5" id="KW-1185">Reference proteome</keyword>
<evidence type="ECO:0000313" key="4">
    <source>
        <dbReference type="EMBL" id="QDR81215.1"/>
    </source>
</evidence>
<name>A0A517DV31_9FIRM</name>
<dbReference type="Gene3D" id="1.10.357.10">
    <property type="entry name" value="Tetracycline Repressor, domain 2"/>
    <property type="match status" value="1"/>
</dbReference>
<dbReference type="AlphaFoldDB" id="A0A517DV31"/>
<evidence type="ECO:0000256" key="1">
    <source>
        <dbReference type="ARBA" id="ARBA00023125"/>
    </source>
</evidence>
<accession>A0A517DV31</accession>
<dbReference type="SUPFAM" id="SSF46689">
    <property type="entry name" value="Homeodomain-like"/>
    <property type="match status" value="1"/>
</dbReference>
<dbReference type="RefSeq" id="WP_144350740.1">
    <property type="nucleotide sequence ID" value="NZ_CP036259.1"/>
</dbReference>
<feature type="domain" description="HTH tetR-type" evidence="3">
    <location>
        <begin position="4"/>
        <end position="64"/>
    </location>
</feature>
<dbReference type="GO" id="GO:0003677">
    <property type="term" value="F:DNA binding"/>
    <property type="evidence" value="ECO:0007669"/>
    <property type="project" value="UniProtKB-UniRule"/>
</dbReference>
<organism evidence="4 5">
    <name type="scientific">Sporomusa termitida</name>
    <dbReference type="NCBI Taxonomy" id="2377"/>
    <lineage>
        <taxon>Bacteria</taxon>
        <taxon>Bacillati</taxon>
        <taxon>Bacillota</taxon>
        <taxon>Negativicutes</taxon>
        <taxon>Selenomonadales</taxon>
        <taxon>Sporomusaceae</taxon>
        <taxon>Sporomusa</taxon>
    </lineage>
</organism>
<proteinExistence type="predicted"/>
<dbReference type="OrthoDB" id="5366068at2"/>
<dbReference type="KEGG" id="sted:SPTER_25890"/>
<dbReference type="PROSITE" id="PS50977">
    <property type="entry name" value="HTH_TETR_2"/>
    <property type="match status" value="1"/>
</dbReference>
<evidence type="ECO:0000259" key="3">
    <source>
        <dbReference type="PROSITE" id="PS50977"/>
    </source>
</evidence>
<gene>
    <name evidence="4" type="ORF">SPTER_25890</name>
</gene>
<feature type="DNA-binding region" description="H-T-H motif" evidence="2">
    <location>
        <begin position="27"/>
        <end position="46"/>
    </location>
</feature>
<evidence type="ECO:0000256" key="2">
    <source>
        <dbReference type="PROSITE-ProRule" id="PRU00335"/>
    </source>
</evidence>
<dbReference type="EMBL" id="CP036259">
    <property type="protein sequence ID" value="QDR81215.1"/>
    <property type="molecule type" value="Genomic_DNA"/>
</dbReference>
<dbReference type="InterPro" id="IPR009057">
    <property type="entry name" value="Homeodomain-like_sf"/>
</dbReference>
<keyword evidence="1 2" id="KW-0238">DNA-binding</keyword>